<proteinExistence type="inferred from homology"/>
<dbReference type="SUPFAM" id="SSF111369">
    <property type="entry name" value="HlyD-like secretion proteins"/>
    <property type="match status" value="1"/>
</dbReference>
<gene>
    <name evidence="4" type="ORF">ACFSQW_18760</name>
</gene>
<dbReference type="EMBL" id="JBHULD010000018">
    <property type="protein sequence ID" value="MFD2556444.1"/>
    <property type="molecule type" value="Genomic_DNA"/>
</dbReference>
<evidence type="ECO:0000256" key="2">
    <source>
        <dbReference type="ARBA" id="ARBA00022448"/>
    </source>
</evidence>
<dbReference type="Gene3D" id="2.40.50.100">
    <property type="match status" value="1"/>
</dbReference>
<dbReference type="PROSITE" id="PS51257">
    <property type="entry name" value="PROKAR_LIPOPROTEIN"/>
    <property type="match status" value="1"/>
</dbReference>
<name>A0ABW5L5X3_9SPHI</name>
<accession>A0ABW5L5X3</accession>
<evidence type="ECO:0000313" key="5">
    <source>
        <dbReference type="Proteomes" id="UP001597440"/>
    </source>
</evidence>
<reference evidence="5" key="1">
    <citation type="journal article" date="2019" name="Int. J. Syst. Evol. Microbiol.">
        <title>The Global Catalogue of Microorganisms (GCM) 10K type strain sequencing project: providing services to taxonomists for standard genome sequencing and annotation.</title>
        <authorList>
            <consortium name="The Broad Institute Genomics Platform"/>
            <consortium name="The Broad Institute Genome Sequencing Center for Infectious Disease"/>
            <person name="Wu L."/>
            <person name="Ma J."/>
        </authorList>
    </citation>
    <scope>NUCLEOTIDE SEQUENCE [LARGE SCALE GENOMIC DNA]</scope>
    <source>
        <strain evidence="5">KCTC 52298</strain>
    </source>
</reference>
<keyword evidence="5" id="KW-1185">Reference proteome</keyword>
<dbReference type="Gene3D" id="1.10.287.470">
    <property type="entry name" value="Helix hairpin bin"/>
    <property type="match status" value="1"/>
</dbReference>
<dbReference type="InterPro" id="IPR051909">
    <property type="entry name" value="MFP_Cation_Efflux"/>
</dbReference>
<dbReference type="Gene3D" id="2.40.420.20">
    <property type="match status" value="1"/>
</dbReference>
<dbReference type="NCBIfam" id="TIGR01730">
    <property type="entry name" value="RND_mfp"/>
    <property type="match status" value="1"/>
</dbReference>
<organism evidence="4 5">
    <name type="scientific">Sphingobacterium tabacisoli</name>
    <dbReference type="NCBI Taxonomy" id="2044855"/>
    <lineage>
        <taxon>Bacteria</taxon>
        <taxon>Pseudomonadati</taxon>
        <taxon>Bacteroidota</taxon>
        <taxon>Sphingobacteriia</taxon>
        <taxon>Sphingobacteriales</taxon>
        <taxon>Sphingobacteriaceae</taxon>
        <taxon>Sphingobacterium</taxon>
    </lineage>
</organism>
<dbReference type="Gene3D" id="2.40.30.170">
    <property type="match status" value="1"/>
</dbReference>
<dbReference type="RefSeq" id="WP_210352495.1">
    <property type="nucleotide sequence ID" value="NZ_JAEQMU010000001.1"/>
</dbReference>
<feature type="region of interest" description="Disordered" evidence="3">
    <location>
        <begin position="27"/>
        <end position="47"/>
    </location>
</feature>
<comment type="similarity">
    <text evidence="1">Belongs to the membrane fusion protein (MFP) (TC 8.A.1) family.</text>
</comment>
<dbReference type="PANTHER" id="PTHR30097:SF4">
    <property type="entry name" value="SLR6042 PROTEIN"/>
    <property type="match status" value="1"/>
</dbReference>
<feature type="compositionally biased region" description="Basic and acidic residues" evidence="3">
    <location>
        <begin position="27"/>
        <end position="38"/>
    </location>
</feature>
<protein>
    <submittedName>
        <fullName evidence="4">Efflux RND transporter periplasmic adaptor subunit</fullName>
    </submittedName>
</protein>
<dbReference type="InterPro" id="IPR006143">
    <property type="entry name" value="RND_pump_MFP"/>
</dbReference>
<evidence type="ECO:0000256" key="1">
    <source>
        <dbReference type="ARBA" id="ARBA00009477"/>
    </source>
</evidence>
<feature type="region of interest" description="Disordered" evidence="3">
    <location>
        <begin position="343"/>
        <end position="370"/>
    </location>
</feature>
<sequence>MKLRIKIISPALVFLLFVVGCNGNKPKEEGTEKAAHSESEEESTTIASLTKEQISSVGITWSSMEYKDLMASIKVNGQLSVPNNNKANATSLYGGVIKSLLVQLGDYVRKGQTIATITNPQYIQLQEEYLTVSSQIVLAEQELQRQQELNASNAGAGKNLQTAQTTMNTLRTRKASLQQQIALMGIDINHLTDANLKSVLVVKSPINGTVSNVFAKIGSYVDVSSPVIEIVDNSSIHLDLQVFEKDLPNVKIGQVIDFTLTNNPGVTYKAKVFRIGSSFENDSKSIAVHCDVLGNKQGLIDGMNTIGLLGLNERKALSVPNEAIVEADGKSYIFVVTDKEAEAHHDEEGHVHQEGEGHEHSHADSKPPQGQVNFEKIEIAKGASELGYTAITPVQELAKDTQIVVKGAFFINAKLGNTGGHEH</sequence>
<evidence type="ECO:0000256" key="3">
    <source>
        <dbReference type="SAM" id="MobiDB-lite"/>
    </source>
</evidence>
<comment type="caution">
    <text evidence="4">The sequence shown here is derived from an EMBL/GenBank/DDBJ whole genome shotgun (WGS) entry which is preliminary data.</text>
</comment>
<dbReference type="PANTHER" id="PTHR30097">
    <property type="entry name" value="CATION EFFLUX SYSTEM PROTEIN CUSB"/>
    <property type="match status" value="1"/>
</dbReference>
<feature type="compositionally biased region" description="Basic and acidic residues" evidence="3">
    <location>
        <begin position="343"/>
        <end position="365"/>
    </location>
</feature>
<dbReference type="Proteomes" id="UP001597440">
    <property type="component" value="Unassembled WGS sequence"/>
</dbReference>
<evidence type="ECO:0000313" key="4">
    <source>
        <dbReference type="EMBL" id="MFD2556444.1"/>
    </source>
</evidence>
<keyword evidence="2" id="KW-0813">Transport</keyword>